<feature type="compositionally biased region" description="Polar residues" evidence="1">
    <location>
        <begin position="82"/>
        <end position="91"/>
    </location>
</feature>
<dbReference type="Proteomes" id="UP000230002">
    <property type="component" value="Unassembled WGS sequence"/>
</dbReference>
<evidence type="ECO:0000256" key="1">
    <source>
        <dbReference type="SAM" id="MobiDB-lite"/>
    </source>
</evidence>
<feature type="compositionally biased region" description="Basic and acidic residues" evidence="1">
    <location>
        <begin position="33"/>
        <end position="43"/>
    </location>
</feature>
<sequence length="166" mass="17950">MQRRGRLEPYDYPSIDPARTGAVRRASSSSRPLPEHDSDRALDLEGGPYHLDVTGDPVVRERQRPGKGRWEDGSRLPLPSIPVQSTTSPSQRPVAGVGLDGADRSRVMDADGAGGDQEIRSGDLVGREWGSGDLGNLNWDDLEAFGLEDYSTHSVSTAPPPYSQIA</sequence>
<keyword evidence="3" id="KW-1185">Reference proteome</keyword>
<feature type="region of interest" description="Disordered" evidence="1">
    <location>
        <begin position="1"/>
        <end position="126"/>
    </location>
</feature>
<evidence type="ECO:0000313" key="3">
    <source>
        <dbReference type="Proteomes" id="UP000230002"/>
    </source>
</evidence>
<evidence type="ECO:0000313" key="2">
    <source>
        <dbReference type="EMBL" id="PIL26714.1"/>
    </source>
</evidence>
<dbReference type="AlphaFoldDB" id="A0A2G8RZ05"/>
<dbReference type="EMBL" id="AYKW01000039">
    <property type="protein sequence ID" value="PIL26714.1"/>
    <property type="molecule type" value="Genomic_DNA"/>
</dbReference>
<organism evidence="2 3">
    <name type="scientific">Ganoderma sinense ZZ0214-1</name>
    <dbReference type="NCBI Taxonomy" id="1077348"/>
    <lineage>
        <taxon>Eukaryota</taxon>
        <taxon>Fungi</taxon>
        <taxon>Dikarya</taxon>
        <taxon>Basidiomycota</taxon>
        <taxon>Agaricomycotina</taxon>
        <taxon>Agaricomycetes</taxon>
        <taxon>Polyporales</taxon>
        <taxon>Polyporaceae</taxon>
        <taxon>Ganoderma</taxon>
    </lineage>
</organism>
<reference evidence="2 3" key="1">
    <citation type="journal article" date="2015" name="Sci. Rep.">
        <title>Chromosome-level genome map provides insights into diverse defense mechanisms in the medicinal fungus Ganoderma sinense.</title>
        <authorList>
            <person name="Zhu Y."/>
            <person name="Xu J."/>
            <person name="Sun C."/>
            <person name="Zhou S."/>
            <person name="Xu H."/>
            <person name="Nelson D.R."/>
            <person name="Qian J."/>
            <person name="Song J."/>
            <person name="Luo H."/>
            <person name="Xiang L."/>
            <person name="Li Y."/>
            <person name="Xu Z."/>
            <person name="Ji A."/>
            <person name="Wang L."/>
            <person name="Lu S."/>
            <person name="Hayward A."/>
            <person name="Sun W."/>
            <person name="Li X."/>
            <person name="Schwartz D.C."/>
            <person name="Wang Y."/>
            <person name="Chen S."/>
        </authorList>
    </citation>
    <scope>NUCLEOTIDE SEQUENCE [LARGE SCALE GENOMIC DNA]</scope>
    <source>
        <strain evidence="2 3">ZZ0214-1</strain>
    </source>
</reference>
<proteinExistence type="predicted"/>
<feature type="compositionally biased region" description="Basic and acidic residues" evidence="1">
    <location>
        <begin position="58"/>
        <end position="74"/>
    </location>
</feature>
<accession>A0A2G8RZ05</accession>
<gene>
    <name evidence="2" type="ORF">GSI_11193</name>
</gene>
<protein>
    <submittedName>
        <fullName evidence="2">Uncharacterized protein</fullName>
    </submittedName>
</protein>
<comment type="caution">
    <text evidence="2">The sequence shown here is derived from an EMBL/GenBank/DDBJ whole genome shotgun (WGS) entry which is preliminary data.</text>
</comment>
<name>A0A2G8RZ05_9APHY</name>